<feature type="compositionally biased region" description="Pro residues" evidence="6">
    <location>
        <begin position="77"/>
        <end position="88"/>
    </location>
</feature>
<keyword evidence="8" id="KW-1185">Reference proteome</keyword>
<comment type="subcellular location">
    <subcellularLocation>
        <location evidence="1">Nucleus</location>
    </subcellularLocation>
</comment>
<evidence type="ECO:0000256" key="6">
    <source>
        <dbReference type="SAM" id="MobiDB-lite"/>
    </source>
</evidence>
<dbReference type="PANTHER" id="PTHR10019">
    <property type="entry name" value="SNF5"/>
    <property type="match status" value="1"/>
</dbReference>
<reference evidence="7 8" key="1">
    <citation type="journal article" date="2021" name="Environ. Microbiol.">
        <title>Gene family expansions and transcriptome signatures uncover fungal adaptations to wood decay.</title>
        <authorList>
            <person name="Hage H."/>
            <person name="Miyauchi S."/>
            <person name="Viragh M."/>
            <person name="Drula E."/>
            <person name="Min B."/>
            <person name="Chaduli D."/>
            <person name="Navarro D."/>
            <person name="Favel A."/>
            <person name="Norest M."/>
            <person name="Lesage-Meessen L."/>
            <person name="Balint B."/>
            <person name="Merenyi Z."/>
            <person name="de Eugenio L."/>
            <person name="Morin E."/>
            <person name="Martinez A.T."/>
            <person name="Baldrian P."/>
            <person name="Stursova M."/>
            <person name="Martinez M.J."/>
            <person name="Novotny C."/>
            <person name="Magnuson J.K."/>
            <person name="Spatafora J.W."/>
            <person name="Maurice S."/>
            <person name="Pangilinan J."/>
            <person name="Andreopoulos W."/>
            <person name="LaButti K."/>
            <person name="Hundley H."/>
            <person name="Na H."/>
            <person name="Kuo A."/>
            <person name="Barry K."/>
            <person name="Lipzen A."/>
            <person name="Henrissat B."/>
            <person name="Riley R."/>
            <person name="Ahrendt S."/>
            <person name="Nagy L.G."/>
            <person name="Grigoriev I.V."/>
            <person name="Martin F."/>
            <person name="Rosso M.N."/>
        </authorList>
    </citation>
    <scope>NUCLEOTIDE SEQUENCE [LARGE SCALE GENOMIC DNA]</scope>
    <source>
        <strain evidence="7 8">CIRM-BRFM 1785</strain>
    </source>
</reference>
<feature type="compositionally biased region" description="Basic residues" evidence="6">
    <location>
        <begin position="800"/>
        <end position="811"/>
    </location>
</feature>
<dbReference type="Gene3D" id="3.30.50.10">
    <property type="entry name" value="Erythroid Transcription Factor GATA-1, subunit A"/>
    <property type="match status" value="1"/>
</dbReference>
<feature type="region of interest" description="Disordered" evidence="6">
    <location>
        <begin position="1048"/>
        <end position="1173"/>
    </location>
</feature>
<protein>
    <recommendedName>
        <fullName evidence="9">SNF5-domain-containing protein</fullName>
    </recommendedName>
</protein>
<dbReference type="GeneID" id="72005790"/>
<feature type="region of interest" description="Disordered" evidence="6">
    <location>
        <begin position="1"/>
        <end position="183"/>
    </location>
</feature>
<feature type="compositionally biased region" description="Basic and acidic residues" evidence="6">
    <location>
        <begin position="475"/>
        <end position="506"/>
    </location>
</feature>
<evidence type="ECO:0000256" key="4">
    <source>
        <dbReference type="ARBA" id="ARBA00023163"/>
    </source>
</evidence>
<dbReference type="Pfam" id="PF04855">
    <property type="entry name" value="SNF5"/>
    <property type="match status" value="1"/>
</dbReference>
<dbReference type="InterPro" id="IPR013088">
    <property type="entry name" value="Znf_NHR/GATA"/>
</dbReference>
<dbReference type="Proteomes" id="UP000814176">
    <property type="component" value="Unassembled WGS sequence"/>
</dbReference>
<gene>
    <name evidence="7" type="ORF">C8Q71DRAFT_784979</name>
</gene>
<feature type="compositionally biased region" description="Low complexity" evidence="6">
    <location>
        <begin position="297"/>
        <end position="306"/>
    </location>
</feature>
<comment type="caution">
    <text evidence="7">The sequence shown here is derived from an EMBL/GenBank/DDBJ whole genome shotgun (WGS) entry which is preliminary data.</text>
</comment>
<feature type="compositionally biased region" description="Pro residues" evidence="6">
    <location>
        <begin position="1150"/>
        <end position="1161"/>
    </location>
</feature>
<feature type="compositionally biased region" description="Low complexity" evidence="6">
    <location>
        <begin position="1096"/>
        <end position="1116"/>
    </location>
</feature>
<feature type="compositionally biased region" description="Low complexity" evidence="6">
    <location>
        <begin position="110"/>
        <end position="143"/>
    </location>
</feature>
<feature type="region of interest" description="Disordered" evidence="6">
    <location>
        <begin position="450"/>
        <end position="506"/>
    </location>
</feature>
<evidence type="ECO:0008006" key="9">
    <source>
        <dbReference type="Google" id="ProtNLM"/>
    </source>
</evidence>
<evidence type="ECO:0000256" key="2">
    <source>
        <dbReference type="ARBA" id="ARBA00010239"/>
    </source>
</evidence>
<evidence type="ECO:0000313" key="7">
    <source>
        <dbReference type="EMBL" id="KAH9830577.1"/>
    </source>
</evidence>
<sequence>MSTTPGGGPMTRPGTSAGMHAAYMQAQANQAQGQEGMKVPSRPTTASGFAQPHQQGGQNAAMLGPSGGQQAAKSPSGYPPIAPAPTAPGSPVRGAKRKVGGTPVPGGQPGQQHGQGPQAQQQQQLGQPHSQQYVQQAQMQHQQENLSAPVPPQTPRLSMSTASMPNAGASANGTPTSAGPQTGLTGMGIAGNVGQSTSSSNALMNMGMGLMGGAGGGMMGPPVLPRTASQAGEMGMSIGVNGRQMSGGPMAGAMGRASPIQTMNAGVGLGVSMDMATPQTPVRQGSQPPAPVTSPFAHTGTPAANAGAGGMFDAPGLERKPSVQEGAGASTADSTHSRSVSNGAPASTPATNGVSVAAPPPPTIIPQLPPLNVQLNPKISRVAIVPLVESATKIPPLTPEEIANVKKWMEVDKEYDGRYKAMKEKMTVEMRETVGKPKAWWEKDSVMEEGRVPMPSHRGPGTKRPEKWSLTGLKQSKEKEIKDKKRAGKREGFKPPRRLKPEDANRPEQLVPIRLEFDVDHHKMRDTFVWNLNDPVITPEIFAQSVVEDYNLPPSYHSVITKVIQDQLSDYKAHSATFGEDGVFVSSDTEDIQSGAFDDEEAEWWESWRKTVRSPTFHKRAIGLADIRSRKRRKLVKEEVVDTPTLATVSSTEVPMSVDDFDEDEDSMQEELRILIKLDVVVGSVKLEDQFEWNLENGDPTPEQFADIYCRDLGLGGEFKTAIAHAIREQVQIYQKSLFLVGHPSDGSAVQDDDLRMSLLPSLTTGARAIDQVSAFTPILNYLSDSEIERNEKEREKELNRRRRKTTRGRRGVALPDREPPKTFRTPAIGFPEVDAATLAAVTAAAAPTSRRAAAAAASHNIANMIASENGTVVLPSAQPTPLAPIAHSAPKEKKPKGLFKAPSFPSSVLRPRVNLRGAITSTAADPSTFPPPIEGDQPLPSSSAGADSKGARVVLSAKRTKELEREAKEKEYADGQHANMINGVWHCSNCGCPESIAVGRRKGPLGDKSQCGTCGKFWHRHRRPRPVEYNADEEYHRNLLREAEQARIAAKRRRPPPSQVDDQSSKAAPEDGDAEPETPKMPQSEVPAEPQSSHSAARAMSPMSTASSASESPLAQRVTRSTGAASAPPEPCVSESNGDAETTAAAPPTGSPPQPPPSAPPSTSTNVRTTMPEWLSRAMQEIQGRYPDDRFEVTARKPMAPNATAPEWRLKCLDCPGKLYTPGPGETLQNYDVHLRNRQHRQKVIARVEAARATTS</sequence>
<organism evidence="7 8">
    <name type="scientific">Rhodofomes roseus</name>
    <dbReference type="NCBI Taxonomy" id="34475"/>
    <lineage>
        <taxon>Eukaryota</taxon>
        <taxon>Fungi</taxon>
        <taxon>Dikarya</taxon>
        <taxon>Basidiomycota</taxon>
        <taxon>Agaricomycotina</taxon>
        <taxon>Agaricomycetes</taxon>
        <taxon>Polyporales</taxon>
        <taxon>Rhodofomes</taxon>
    </lineage>
</organism>
<dbReference type="EMBL" id="JADCUA010000030">
    <property type="protein sequence ID" value="KAH9830577.1"/>
    <property type="molecule type" value="Genomic_DNA"/>
</dbReference>
<feature type="compositionally biased region" description="Basic and acidic residues" evidence="6">
    <location>
        <begin position="790"/>
        <end position="799"/>
    </location>
</feature>
<feature type="region of interest" description="Disordered" evidence="6">
    <location>
        <begin position="278"/>
        <end position="358"/>
    </location>
</feature>
<name>A0ABQ8K2W8_9APHY</name>
<feature type="compositionally biased region" description="Polar residues" evidence="6">
    <location>
        <begin position="331"/>
        <end position="354"/>
    </location>
</feature>
<proteinExistence type="inferred from homology"/>
<feature type="region of interest" description="Disordered" evidence="6">
    <location>
        <begin position="790"/>
        <end position="828"/>
    </location>
</feature>
<feature type="region of interest" description="Disordered" evidence="6">
    <location>
        <begin position="923"/>
        <end position="953"/>
    </location>
</feature>
<evidence type="ECO:0000256" key="5">
    <source>
        <dbReference type="ARBA" id="ARBA00023242"/>
    </source>
</evidence>
<keyword evidence="4" id="KW-0804">Transcription</keyword>
<keyword evidence="3" id="KW-0805">Transcription regulation</keyword>
<evidence type="ECO:0000256" key="1">
    <source>
        <dbReference type="ARBA" id="ARBA00004123"/>
    </source>
</evidence>
<keyword evidence="5" id="KW-0539">Nucleus</keyword>
<evidence type="ECO:0000313" key="8">
    <source>
        <dbReference type="Proteomes" id="UP000814176"/>
    </source>
</evidence>
<comment type="similarity">
    <text evidence="2">Belongs to the SNF5 family.</text>
</comment>
<accession>A0ABQ8K2W8</accession>
<feature type="compositionally biased region" description="Low complexity" evidence="6">
    <location>
        <begin position="10"/>
        <end position="34"/>
    </location>
</feature>
<feature type="compositionally biased region" description="Polar residues" evidence="6">
    <location>
        <begin position="155"/>
        <end position="183"/>
    </location>
</feature>
<dbReference type="RefSeq" id="XP_047773872.1">
    <property type="nucleotide sequence ID" value="XM_047925058.1"/>
</dbReference>
<evidence type="ECO:0000256" key="3">
    <source>
        <dbReference type="ARBA" id="ARBA00023015"/>
    </source>
</evidence>
<feature type="compositionally biased region" description="Polar residues" evidence="6">
    <location>
        <begin position="278"/>
        <end position="287"/>
    </location>
</feature>
<dbReference type="InterPro" id="IPR006939">
    <property type="entry name" value="SNF5"/>
</dbReference>
<feature type="compositionally biased region" description="Polar residues" evidence="6">
    <location>
        <begin position="42"/>
        <end position="58"/>
    </location>
</feature>